<accession>A0A923I355</accession>
<dbReference type="EMBL" id="JACOGG010000008">
    <property type="protein sequence ID" value="MBC3935500.1"/>
    <property type="molecule type" value="Genomic_DNA"/>
</dbReference>
<keyword evidence="1" id="KW-0472">Membrane</keyword>
<dbReference type="Proteomes" id="UP000612361">
    <property type="component" value="Unassembled WGS sequence"/>
</dbReference>
<evidence type="ECO:0000313" key="3">
    <source>
        <dbReference type="Proteomes" id="UP000612361"/>
    </source>
</evidence>
<keyword evidence="1" id="KW-0812">Transmembrane</keyword>
<keyword evidence="3" id="KW-1185">Reference proteome</keyword>
<proteinExistence type="predicted"/>
<dbReference type="AlphaFoldDB" id="A0A923I355"/>
<sequence length="112" mass="12751">MRKPYFSAIFLFAMFRILLILIAGVVASYAYRMPDYAYSYSANKKEVISIFGTQGRASNKTDTLELHDGRLVLLNQKIVYQAEDIRAVVLEQQSGVRTLKVNGKTVEWQTNP</sequence>
<evidence type="ECO:0000313" key="2">
    <source>
        <dbReference type="EMBL" id="MBC3935500.1"/>
    </source>
</evidence>
<gene>
    <name evidence="2" type="ORF">H8K47_09015</name>
</gene>
<protein>
    <submittedName>
        <fullName evidence="2">Uncharacterized protein</fullName>
    </submittedName>
</protein>
<feature type="transmembrane region" description="Helical" evidence="1">
    <location>
        <begin position="6"/>
        <end position="31"/>
    </location>
</feature>
<dbReference type="RefSeq" id="WP_186881082.1">
    <property type="nucleotide sequence ID" value="NZ_JACOGG010000008.1"/>
</dbReference>
<keyword evidence="1" id="KW-1133">Transmembrane helix</keyword>
<organism evidence="2 3">
    <name type="scientific">Undibacterium rugosum</name>
    <dbReference type="NCBI Taxonomy" id="2762291"/>
    <lineage>
        <taxon>Bacteria</taxon>
        <taxon>Pseudomonadati</taxon>
        <taxon>Pseudomonadota</taxon>
        <taxon>Betaproteobacteria</taxon>
        <taxon>Burkholderiales</taxon>
        <taxon>Oxalobacteraceae</taxon>
        <taxon>Undibacterium</taxon>
    </lineage>
</organism>
<name>A0A923I355_9BURK</name>
<evidence type="ECO:0000256" key="1">
    <source>
        <dbReference type="SAM" id="Phobius"/>
    </source>
</evidence>
<reference evidence="2" key="1">
    <citation type="submission" date="2020-08" db="EMBL/GenBank/DDBJ databases">
        <title>Novel species isolated from subtropical streams in China.</title>
        <authorList>
            <person name="Lu H."/>
        </authorList>
    </citation>
    <scope>NUCLEOTIDE SEQUENCE</scope>
    <source>
        <strain evidence="2">CY7W</strain>
    </source>
</reference>
<comment type="caution">
    <text evidence="2">The sequence shown here is derived from an EMBL/GenBank/DDBJ whole genome shotgun (WGS) entry which is preliminary data.</text>
</comment>